<dbReference type="GO" id="GO:0016491">
    <property type="term" value="F:oxidoreductase activity"/>
    <property type="evidence" value="ECO:0007669"/>
    <property type="project" value="UniProtKB-KW"/>
</dbReference>
<organism evidence="7 8">
    <name type="scientific">Polyplosphaeria fusca</name>
    <dbReference type="NCBI Taxonomy" id="682080"/>
    <lineage>
        <taxon>Eukaryota</taxon>
        <taxon>Fungi</taxon>
        <taxon>Dikarya</taxon>
        <taxon>Ascomycota</taxon>
        <taxon>Pezizomycotina</taxon>
        <taxon>Dothideomycetes</taxon>
        <taxon>Pleosporomycetidae</taxon>
        <taxon>Pleosporales</taxon>
        <taxon>Tetraplosphaeriaceae</taxon>
        <taxon>Polyplosphaeria</taxon>
    </lineage>
</organism>
<dbReference type="Gene3D" id="3.30.465.10">
    <property type="match status" value="1"/>
</dbReference>
<keyword evidence="4" id="KW-0560">Oxidoreductase</keyword>
<protein>
    <submittedName>
        <fullName evidence="7">FAD-binding domain-containing protein</fullName>
    </submittedName>
</protein>
<evidence type="ECO:0000256" key="2">
    <source>
        <dbReference type="ARBA" id="ARBA00022630"/>
    </source>
</evidence>
<dbReference type="PANTHER" id="PTHR42973:SF15">
    <property type="entry name" value="FAD-BINDING PCMH-TYPE DOMAIN-CONTAINING PROTEIN"/>
    <property type="match status" value="1"/>
</dbReference>
<evidence type="ECO:0000256" key="4">
    <source>
        <dbReference type="ARBA" id="ARBA00023002"/>
    </source>
</evidence>
<dbReference type="InterPro" id="IPR050416">
    <property type="entry name" value="FAD-linked_Oxidoreductase"/>
</dbReference>
<reference evidence="7" key="1">
    <citation type="journal article" date="2020" name="Stud. Mycol.">
        <title>101 Dothideomycetes genomes: a test case for predicting lifestyles and emergence of pathogens.</title>
        <authorList>
            <person name="Haridas S."/>
            <person name="Albert R."/>
            <person name="Binder M."/>
            <person name="Bloem J."/>
            <person name="Labutti K."/>
            <person name="Salamov A."/>
            <person name="Andreopoulos B."/>
            <person name="Baker S."/>
            <person name="Barry K."/>
            <person name="Bills G."/>
            <person name="Bluhm B."/>
            <person name="Cannon C."/>
            <person name="Castanera R."/>
            <person name="Culley D."/>
            <person name="Daum C."/>
            <person name="Ezra D."/>
            <person name="Gonzalez J."/>
            <person name="Henrissat B."/>
            <person name="Kuo A."/>
            <person name="Liang C."/>
            <person name="Lipzen A."/>
            <person name="Lutzoni F."/>
            <person name="Magnuson J."/>
            <person name="Mondo S."/>
            <person name="Nolan M."/>
            <person name="Ohm R."/>
            <person name="Pangilinan J."/>
            <person name="Park H.-J."/>
            <person name="Ramirez L."/>
            <person name="Alfaro M."/>
            <person name="Sun H."/>
            <person name="Tritt A."/>
            <person name="Yoshinaga Y."/>
            <person name="Zwiers L.-H."/>
            <person name="Turgeon B."/>
            <person name="Goodwin S."/>
            <person name="Spatafora J."/>
            <person name="Crous P."/>
            <person name="Grigoriev I."/>
        </authorList>
    </citation>
    <scope>NUCLEOTIDE SEQUENCE</scope>
    <source>
        <strain evidence="7">CBS 125425</strain>
    </source>
</reference>
<name>A0A9P4QZZ1_9PLEO</name>
<dbReference type="PROSITE" id="PS51387">
    <property type="entry name" value="FAD_PCMH"/>
    <property type="match status" value="1"/>
</dbReference>
<evidence type="ECO:0000313" key="7">
    <source>
        <dbReference type="EMBL" id="KAF2734001.1"/>
    </source>
</evidence>
<dbReference type="PANTHER" id="PTHR42973">
    <property type="entry name" value="BINDING OXIDOREDUCTASE, PUTATIVE (AFU_ORTHOLOGUE AFUA_1G17690)-RELATED"/>
    <property type="match status" value="1"/>
</dbReference>
<gene>
    <name evidence="7" type="ORF">EJ04DRAFT_512771</name>
</gene>
<feature type="chain" id="PRO_5040344300" evidence="5">
    <location>
        <begin position="19"/>
        <end position="497"/>
    </location>
</feature>
<dbReference type="Proteomes" id="UP000799444">
    <property type="component" value="Unassembled WGS sequence"/>
</dbReference>
<dbReference type="AlphaFoldDB" id="A0A9P4QZZ1"/>
<dbReference type="SUPFAM" id="SSF56176">
    <property type="entry name" value="FAD-binding/transporter-associated domain-like"/>
    <property type="match status" value="1"/>
</dbReference>
<dbReference type="Gene3D" id="3.40.462.20">
    <property type="match status" value="1"/>
</dbReference>
<proteinExistence type="inferred from homology"/>
<dbReference type="EMBL" id="ML996153">
    <property type="protein sequence ID" value="KAF2734001.1"/>
    <property type="molecule type" value="Genomic_DNA"/>
</dbReference>
<sequence length="497" mass="54212">MKLIPVVLVGLAAGLVSAYDSAENIMDCLGSKDVPTYWPTSTAYPELAEPFNLRLPYKPAVIVLPTVAQHVQDAVVCAQQCGFKVQARGGGHSYASFSSGGKDGSMVINLEEMHKVELDKKTNIAKVGGGVRLGNMAQSIYDQGKRALPHGTCPGVGIGGHATHGGYGYTSRTWGIALDTIVAVDVVLADGSLKHASQTENSEIFWALRGAADSFGIVLNFYLQTEPAPDSLVFFQFGWDNVLTSEKSFVDTVLHFQDFATNASVVDDRIAFGMNLEYGDHFTMSGTFFGSAAEFNETIKPELLRGVPKPTVINTVEDMEWIPYLIIFGGLDNTINVPETGYDMHDDFFAKSITVPEKDGLSHNALASFYRYISKGSPSSYFVIINLYGGPGSAINTKDTEFAAYNDRDSLWVFQNYGEKANSVPGIVDWINGVNDAVIDAQPLTEFGAYLNYVDPSYSAAEAHKVYYGEELYSKLLVLKKKYDPSFIFWNPQAIGV</sequence>
<evidence type="ECO:0000259" key="6">
    <source>
        <dbReference type="PROSITE" id="PS51387"/>
    </source>
</evidence>
<evidence type="ECO:0000313" key="8">
    <source>
        <dbReference type="Proteomes" id="UP000799444"/>
    </source>
</evidence>
<dbReference type="InterPro" id="IPR012951">
    <property type="entry name" value="BBE"/>
</dbReference>
<keyword evidence="8" id="KW-1185">Reference proteome</keyword>
<evidence type="ECO:0000256" key="3">
    <source>
        <dbReference type="ARBA" id="ARBA00022827"/>
    </source>
</evidence>
<keyword evidence="2" id="KW-0285">Flavoprotein</keyword>
<comment type="similarity">
    <text evidence="1">Belongs to the oxygen-dependent FAD-linked oxidoreductase family.</text>
</comment>
<feature type="domain" description="FAD-binding PCMH-type" evidence="6">
    <location>
        <begin position="55"/>
        <end position="228"/>
    </location>
</feature>
<keyword evidence="5" id="KW-0732">Signal</keyword>
<dbReference type="Pfam" id="PF01565">
    <property type="entry name" value="FAD_binding_4"/>
    <property type="match status" value="1"/>
</dbReference>
<dbReference type="InterPro" id="IPR016169">
    <property type="entry name" value="FAD-bd_PCMH_sub2"/>
</dbReference>
<accession>A0A9P4QZZ1</accession>
<dbReference type="InterPro" id="IPR036318">
    <property type="entry name" value="FAD-bd_PCMH-like_sf"/>
</dbReference>
<dbReference type="InterPro" id="IPR016166">
    <property type="entry name" value="FAD-bd_PCMH"/>
</dbReference>
<dbReference type="OrthoDB" id="407275at2759"/>
<dbReference type="GO" id="GO:0071949">
    <property type="term" value="F:FAD binding"/>
    <property type="evidence" value="ECO:0007669"/>
    <property type="project" value="InterPro"/>
</dbReference>
<comment type="caution">
    <text evidence="7">The sequence shown here is derived from an EMBL/GenBank/DDBJ whole genome shotgun (WGS) entry which is preliminary data.</text>
</comment>
<keyword evidence="3" id="KW-0274">FAD</keyword>
<feature type="signal peptide" evidence="5">
    <location>
        <begin position="1"/>
        <end position="18"/>
    </location>
</feature>
<evidence type="ECO:0000256" key="5">
    <source>
        <dbReference type="SAM" id="SignalP"/>
    </source>
</evidence>
<dbReference type="InterPro" id="IPR006094">
    <property type="entry name" value="Oxid_FAD_bind_N"/>
</dbReference>
<dbReference type="Pfam" id="PF08031">
    <property type="entry name" value="BBE"/>
    <property type="match status" value="1"/>
</dbReference>
<evidence type="ECO:0000256" key="1">
    <source>
        <dbReference type="ARBA" id="ARBA00005466"/>
    </source>
</evidence>